<dbReference type="PANTHER" id="PTHR11800:SF13">
    <property type="entry name" value="DNA-DIRECTED RNA POLYMERASES I AND III SUBUNIT RPAC1"/>
    <property type="match status" value="1"/>
</dbReference>
<evidence type="ECO:0000256" key="5">
    <source>
        <dbReference type="ARBA" id="ARBA00023242"/>
    </source>
</evidence>
<dbReference type="InterPro" id="IPR036643">
    <property type="entry name" value="RNApol_insert_sf"/>
</dbReference>
<dbReference type="Gene3D" id="2.170.120.12">
    <property type="entry name" value="DNA-directed RNA polymerase, insert domain"/>
    <property type="match status" value="1"/>
</dbReference>
<comment type="subcellular location">
    <subcellularLocation>
        <location evidence="1">Nucleus</location>
    </subcellularLocation>
</comment>
<dbReference type="InterPro" id="IPR011262">
    <property type="entry name" value="DNA-dir_RNA_pol_insert"/>
</dbReference>
<evidence type="ECO:0000256" key="1">
    <source>
        <dbReference type="ARBA" id="ARBA00004123"/>
    </source>
</evidence>
<dbReference type="InterPro" id="IPR050518">
    <property type="entry name" value="Rpo3/RPB3_RNA_Pol_subunit"/>
</dbReference>
<sequence>MVNALRRILLSEVPSMATEKIHLYQNTSIMQDEVLAHRLGLVPLKADPRKFAWKAADATDKGTPQDTLQFNLHVKCSKKPNSMETDAPEDKYNNHHVYTKQMKWIPQGDQAKRLTEPGPVVGDILINKLRPGHEMEIEMFAVEGVGRDHAKFSPVATAFYRLMPAITLNRNVSGEQARRLQKCFSPGVIELEPTDNNDCRAVVRNPRLDTCSRNVLRYDDLKNSVTLEKIKDHFIFSVESVGALNPQDLVLMACDVMLQKCDHFLTELDTLSK</sequence>
<dbReference type="CDD" id="cd07032">
    <property type="entry name" value="RNAP_I_II_AC40"/>
    <property type="match status" value="1"/>
</dbReference>
<dbReference type="FunFam" id="2.170.120.12:FF:000003">
    <property type="entry name" value="Dna-directed rna polymerases i and iii subunit"/>
    <property type="match status" value="1"/>
</dbReference>
<dbReference type="GO" id="GO:0046983">
    <property type="term" value="F:protein dimerization activity"/>
    <property type="evidence" value="ECO:0007669"/>
    <property type="project" value="InterPro"/>
</dbReference>
<comment type="similarity">
    <text evidence="6">Belongs to the archaeal Rpo3/eukaryotic RPB3 RNA polymerase subunit family.</text>
</comment>
<evidence type="ECO:0000313" key="8">
    <source>
        <dbReference type="EMBL" id="ALS04904.1"/>
    </source>
</evidence>
<dbReference type="GO" id="GO:0006351">
    <property type="term" value="P:DNA-templated transcription"/>
    <property type="evidence" value="ECO:0007669"/>
    <property type="project" value="InterPro"/>
</dbReference>
<dbReference type="EMBL" id="KT755070">
    <property type="protein sequence ID" value="ALS04904.1"/>
    <property type="molecule type" value="mRNA"/>
</dbReference>
<evidence type="ECO:0000259" key="7">
    <source>
        <dbReference type="SMART" id="SM00662"/>
    </source>
</evidence>
<evidence type="ECO:0000256" key="4">
    <source>
        <dbReference type="ARBA" id="ARBA00023163"/>
    </source>
</evidence>
<evidence type="ECO:0000256" key="3">
    <source>
        <dbReference type="ARBA" id="ARBA00022478"/>
    </source>
</evidence>
<dbReference type="Gene3D" id="3.30.1360.10">
    <property type="entry name" value="RNA polymerase, RBP11-like subunit"/>
    <property type="match status" value="1"/>
</dbReference>
<keyword evidence="3 8" id="KW-0240">DNA-directed RNA polymerase</keyword>
<protein>
    <recommendedName>
        <fullName evidence="2">DNA-directed RNA polymerases I and III subunit RPAC1</fullName>
    </recommendedName>
</protein>
<dbReference type="SUPFAM" id="SSF56553">
    <property type="entry name" value="Insert subdomain of RNA polymerase alpha subunit"/>
    <property type="match status" value="1"/>
</dbReference>
<reference evidence="8" key="1">
    <citation type="journal article" date="2015" name="Sci. Rep.">
        <title>Spliced leader RNA trans-splicing discovered in copepods.</title>
        <authorList>
            <person name="Yang F."/>
            <person name="Xu D."/>
            <person name="Zhuang Y."/>
            <person name="Yi X."/>
            <person name="Huang Y."/>
            <person name="Chen H."/>
            <person name="Lin S."/>
            <person name="Campbell D.A."/>
            <person name="Sturm N.R."/>
            <person name="Liu G."/>
            <person name="Zhang H."/>
        </authorList>
    </citation>
    <scope>NUCLEOTIDE SEQUENCE</scope>
</reference>
<evidence type="ECO:0000256" key="6">
    <source>
        <dbReference type="ARBA" id="ARBA00025804"/>
    </source>
</evidence>
<dbReference type="GO" id="GO:0005666">
    <property type="term" value="C:RNA polymerase III complex"/>
    <property type="evidence" value="ECO:0007669"/>
    <property type="project" value="TreeGrafter"/>
</dbReference>
<dbReference type="PANTHER" id="PTHR11800">
    <property type="entry name" value="DNA-DIRECTED RNA POLYMERASE"/>
    <property type="match status" value="1"/>
</dbReference>
<proteinExistence type="evidence at transcript level"/>
<dbReference type="GO" id="GO:0003899">
    <property type="term" value="F:DNA-directed RNA polymerase activity"/>
    <property type="evidence" value="ECO:0007669"/>
    <property type="project" value="InterPro"/>
</dbReference>
<dbReference type="InterPro" id="IPR036603">
    <property type="entry name" value="RBP11-like"/>
</dbReference>
<dbReference type="Pfam" id="PF01193">
    <property type="entry name" value="RNA_pol_L"/>
    <property type="match status" value="1"/>
</dbReference>
<keyword evidence="5" id="KW-0539">Nucleus</keyword>
<dbReference type="Pfam" id="PF01000">
    <property type="entry name" value="RNA_pol_A_bac"/>
    <property type="match status" value="1"/>
</dbReference>
<dbReference type="InterPro" id="IPR011263">
    <property type="entry name" value="DNA-dir_RNA_pol_RpoA/D/Rpb3"/>
</dbReference>
<evidence type="ECO:0000256" key="2">
    <source>
        <dbReference type="ARBA" id="ARBA00022083"/>
    </source>
</evidence>
<accession>A0A0U2LG90</accession>
<feature type="domain" description="DNA-directed RNA polymerase RpoA/D/Rpb3-type" evidence="7">
    <location>
        <begin position="1"/>
        <end position="267"/>
    </location>
</feature>
<keyword evidence="4" id="KW-0804">Transcription</keyword>
<dbReference type="InterPro" id="IPR033901">
    <property type="entry name" value="RNAPI/III_AC40"/>
</dbReference>
<dbReference type="AlphaFoldDB" id="A0A0U2LG90"/>
<dbReference type="GO" id="GO:0005736">
    <property type="term" value="C:RNA polymerase I complex"/>
    <property type="evidence" value="ECO:0007669"/>
    <property type="project" value="TreeGrafter"/>
</dbReference>
<organism evidence="8">
    <name type="scientific">Pseudodiaptomus poplesia</name>
    <dbReference type="NCBI Taxonomy" id="213370"/>
    <lineage>
        <taxon>Eukaryota</taxon>
        <taxon>Metazoa</taxon>
        <taxon>Ecdysozoa</taxon>
        <taxon>Arthropoda</taxon>
        <taxon>Crustacea</taxon>
        <taxon>Multicrustacea</taxon>
        <taxon>Hexanauplia</taxon>
        <taxon>Copepoda</taxon>
        <taxon>Calanoida</taxon>
        <taxon>Pseudodiaptomidae</taxon>
        <taxon>Pseudodiaptomus</taxon>
    </lineage>
</organism>
<name>A0A0U2LG90_9MAXI</name>
<dbReference type="SUPFAM" id="SSF55257">
    <property type="entry name" value="RBP11-like subunits of RNA polymerase"/>
    <property type="match status" value="1"/>
</dbReference>
<dbReference type="NCBIfam" id="NF001988">
    <property type="entry name" value="PRK00783.1"/>
    <property type="match status" value="1"/>
</dbReference>
<dbReference type="SMART" id="SM00662">
    <property type="entry name" value="RPOLD"/>
    <property type="match status" value="1"/>
</dbReference>